<dbReference type="SUPFAM" id="SSF53474">
    <property type="entry name" value="alpha/beta-Hydrolases"/>
    <property type="match status" value="1"/>
</dbReference>
<organism evidence="4 5">
    <name type="scientific">Alienimonas chondri</name>
    <dbReference type="NCBI Taxonomy" id="2681879"/>
    <lineage>
        <taxon>Bacteria</taxon>
        <taxon>Pseudomonadati</taxon>
        <taxon>Planctomycetota</taxon>
        <taxon>Planctomycetia</taxon>
        <taxon>Planctomycetales</taxon>
        <taxon>Planctomycetaceae</taxon>
        <taxon>Alienimonas</taxon>
    </lineage>
</organism>
<feature type="region of interest" description="Disordered" evidence="2">
    <location>
        <begin position="906"/>
        <end position="959"/>
    </location>
</feature>
<dbReference type="Gene3D" id="3.40.50.1820">
    <property type="entry name" value="alpha/beta hydrolase"/>
    <property type="match status" value="1"/>
</dbReference>
<evidence type="ECO:0000313" key="5">
    <source>
        <dbReference type="Proteomes" id="UP000609651"/>
    </source>
</evidence>
<protein>
    <recommendedName>
        <fullName evidence="6">Alpha/beta hydrolase family protein</fullName>
    </recommendedName>
</protein>
<evidence type="ECO:0000313" key="4">
    <source>
        <dbReference type="EMBL" id="NNJ25379.1"/>
    </source>
</evidence>
<dbReference type="Proteomes" id="UP000609651">
    <property type="component" value="Unassembled WGS sequence"/>
</dbReference>
<dbReference type="PANTHER" id="PTHR43037">
    <property type="entry name" value="UNNAMED PRODUCT-RELATED"/>
    <property type="match status" value="1"/>
</dbReference>
<evidence type="ECO:0008006" key="6">
    <source>
        <dbReference type="Google" id="ProtNLM"/>
    </source>
</evidence>
<evidence type="ECO:0000256" key="3">
    <source>
        <dbReference type="SAM" id="SignalP"/>
    </source>
</evidence>
<gene>
    <name evidence="4" type="ORF">LzC2_14490</name>
</gene>
<name>A0ABX1VBF2_9PLAN</name>
<dbReference type="InterPro" id="IPR029058">
    <property type="entry name" value="AB_hydrolase_fold"/>
</dbReference>
<comment type="caution">
    <text evidence="4">The sequence shown here is derived from an EMBL/GenBank/DDBJ whole genome shotgun (WGS) entry which is preliminary data.</text>
</comment>
<dbReference type="EMBL" id="WTPX01000034">
    <property type="protein sequence ID" value="NNJ25379.1"/>
    <property type="molecule type" value="Genomic_DNA"/>
</dbReference>
<keyword evidence="5" id="KW-1185">Reference proteome</keyword>
<evidence type="ECO:0000256" key="1">
    <source>
        <dbReference type="ARBA" id="ARBA00022729"/>
    </source>
</evidence>
<feature type="signal peptide" evidence="3">
    <location>
        <begin position="1"/>
        <end position="25"/>
    </location>
</feature>
<proteinExistence type="predicted"/>
<dbReference type="PANTHER" id="PTHR43037:SF1">
    <property type="entry name" value="BLL1128 PROTEIN"/>
    <property type="match status" value="1"/>
</dbReference>
<sequence length="959" mass="103093">MTLARPAPAALALLFCLAAQGPAVAQESAPGLAAAEPSNAERLAPGFSLRTYTDEFGAHKYSVFVPRTPPPPAGYPLVLFLHGANERGTDGIAQTKVGLGAIIRNDPDFPAVVVFPQVENPDGRILPAWNPDRPDGARALKIFDEVKQTVSFDPRRQVLTGWSMGGYGVLGQLAKGDPERWSAAVSVASGRANDVDRKALAEASRVTPLWIVAGAQDRFVPFVETAKTVAELREDGGRVRFTKVRNAGHSVWETAFASDRFAAILQNPRVVDPRETNRPPGEVDLTVTDLPDEDEFDRTADAPVAPEAFQPELILSRGAFVRADNALMTKLAQQAAQALPPDTLTGAIPDQNITRDVLGQKIFVNFSGISYAGKISNVAVRGHDGNVVTVRVELVDASVTVRCIRMRAPLGHRGIAGPVTVRAGLRRPLVLEVDIRPTIVQNELKLTALCTRFSLPADDYYVCGPTCIDEDGLFLTESKLAKQLVEGIYEARRQGEQAVRDAVPEMLQEVGGGVSLGNPGGLAGELVPLPLIEPVVKVELADVRADRDGLTALFDLVVGSTDLRAAPHTPERADGGVTLDLGERVAEPEELAVGVSTSLVRLLSGELVKDGVPRIDARDVPGNPLETLHQRENLLRIVPGLSAPEYAADELRARLTLVGPMSAIASDSDENASVRMESDDVELTVDHLPPDGDWQRAAVVRLSLRQPVSAAVRKNGAYRNFIAVADLERTVITPLEAMPVVGDRVDANLAAELVLEGWNRWLIDEGPFSGPLQDFDLPGASLRIEEFASRSPSTGVSGGLLLARFTVPDTSLENRSDLPLTYRIRAEPNGPWGGPFTLVPGDTHTYKTREVLRFEQVGAAPGVATRRTLEIGQCYHYHLPVGALYPVLDSGTEYAPSDDTAVYRKDPRPWRLRAPVAGRESPALSSTTETSDDSEAGRASRGPYAPRSAVTSSPSPGRN</sequence>
<evidence type="ECO:0000256" key="2">
    <source>
        <dbReference type="SAM" id="MobiDB-lite"/>
    </source>
</evidence>
<reference evidence="4 5" key="1">
    <citation type="journal article" date="2020" name="Syst. Appl. Microbiol.">
        <title>Alienimonas chondri sp. nov., a novel planctomycete isolated from the biofilm of the red alga Chondrus crispus.</title>
        <authorList>
            <person name="Vitorino I."/>
            <person name="Albuquerque L."/>
            <person name="Wiegand S."/>
            <person name="Kallscheuer N."/>
            <person name="da Costa M.S."/>
            <person name="Lobo-da-Cunha A."/>
            <person name="Jogler C."/>
            <person name="Lage O.M."/>
        </authorList>
    </citation>
    <scope>NUCLEOTIDE SEQUENCE [LARGE SCALE GENOMIC DNA]</scope>
    <source>
        <strain evidence="4 5">LzC2</strain>
    </source>
</reference>
<feature type="chain" id="PRO_5046325414" description="Alpha/beta hydrolase family protein" evidence="3">
    <location>
        <begin position="26"/>
        <end position="959"/>
    </location>
</feature>
<keyword evidence="1 3" id="KW-0732">Signal</keyword>
<dbReference type="InterPro" id="IPR050955">
    <property type="entry name" value="Plant_Biomass_Hydrol_Est"/>
</dbReference>
<accession>A0ABX1VBF2</accession>
<feature type="compositionally biased region" description="Polar residues" evidence="2">
    <location>
        <begin position="949"/>
        <end position="959"/>
    </location>
</feature>